<feature type="compositionally biased region" description="Acidic residues" evidence="1">
    <location>
        <begin position="364"/>
        <end position="374"/>
    </location>
</feature>
<keyword evidence="3" id="KW-1185">Reference proteome</keyword>
<evidence type="ECO:0000313" key="3">
    <source>
        <dbReference type="Proteomes" id="UP000736335"/>
    </source>
</evidence>
<gene>
    <name evidence="2" type="ORF">BJ322DRAFT_1005767</name>
</gene>
<dbReference type="SUPFAM" id="SSF54001">
    <property type="entry name" value="Cysteine proteinases"/>
    <property type="match status" value="1"/>
</dbReference>
<organism evidence="2 3">
    <name type="scientific">Thelephora terrestris</name>
    <dbReference type="NCBI Taxonomy" id="56493"/>
    <lineage>
        <taxon>Eukaryota</taxon>
        <taxon>Fungi</taxon>
        <taxon>Dikarya</taxon>
        <taxon>Basidiomycota</taxon>
        <taxon>Agaricomycotina</taxon>
        <taxon>Agaricomycetes</taxon>
        <taxon>Thelephorales</taxon>
        <taxon>Thelephoraceae</taxon>
        <taxon>Thelephora</taxon>
    </lineage>
</organism>
<dbReference type="OrthoDB" id="73076at2759"/>
<feature type="compositionally biased region" description="Polar residues" evidence="1">
    <location>
        <begin position="1413"/>
        <end position="1428"/>
    </location>
</feature>
<dbReference type="Proteomes" id="UP000736335">
    <property type="component" value="Unassembled WGS sequence"/>
</dbReference>
<evidence type="ECO:0008006" key="4">
    <source>
        <dbReference type="Google" id="ProtNLM"/>
    </source>
</evidence>
<feature type="region of interest" description="Disordered" evidence="1">
    <location>
        <begin position="1259"/>
        <end position="1285"/>
    </location>
</feature>
<proteinExistence type="predicted"/>
<feature type="region of interest" description="Disordered" evidence="1">
    <location>
        <begin position="1403"/>
        <end position="1431"/>
    </location>
</feature>
<protein>
    <recommendedName>
        <fullName evidence="4">Ubiquitin-like protease family profile domain-containing protein</fullName>
    </recommendedName>
</protein>
<comment type="caution">
    <text evidence="2">The sequence shown here is derived from an EMBL/GenBank/DDBJ whole genome shotgun (WGS) entry which is preliminary data.</text>
</comment>
<reference evidence="2" key="2">
    <citation type="submission" date="2020-11" db="EMBL/GenBank/DDBJ databases">
        <authorList>
            <consortium name="DOE Joint Genome Institute"/>
            <person name="Kuo A."/>
            <person name="Miyauchi S."/>
            <person name="Kiss E."/>
            <person name="Drula E."/>
            <person name="Kohler A."/>
            <person name="Sanchez-Garcia M."/>
            <person name="Andreopoulos B."/>
            <person name="Barry K.W."/>
            <person name="Bonito G."/>
            <person name="Buee M."/>
            <person name="Carver A."/>
            <person name="Chen C."/>
            <person name="Cichocki N."/>
            <person name="Clum A."/>
            <person name="Culley D."/>
            <person name="Crous P.W."/>
            <person name="Fauchery L."/>
            <person name="Girlanda M."/>
            <person name="Hayes R."/>
            <person name="Keri Z."/>
            <person name="Labutti K."/>
            <person name="Lipzen A."/>
            <person name="Lombard V."/>
            <person name="Magnuson J."/>
            <person name="Maillard F."/>
            <person name="Morin E."/>
            <person name="Murat C."/>
            <person name="Nolan M."/>
            <person name="Ohm R."/>
            <person name="Pangilinan J."/>
            <person name="Pereira M."/>
            <person name="Perotto S."/>
            <person name="Peter M."/>
            <person name="Riley R."/>
            <person name="Sitrit Y."/>
            <person name="Stielow B."/>
            <person name="Szollosi G."/>
            <person name="Zifcakova L."/>
            <person name="Stursova M."/>
            <person name="Spatafora J.W."/>
            <person name="Tedersoo L."/>
            <person name="Vaario L.-M."/>
            <person name="Yamada A."/>
            <person name="Yan M."/>
            <person name="Wang P."/>
            <person name="Xu J."/>
            <person name="Bruns T."/>
            <person name="Baldrian P."/>
            <person name="Vilgalys R."/>
            <person name="Henrissat B."/>
            <person name="Grigoriev I.V."/>
            <person name="Hibbett D."/>
            <person name="Nagy L.G."/>
            <person name="Martin F.M."/>
        </authorList>
    </citation>
    <scope>NUCLEOTIDE SEQUENCE</scope>
    <source>
        <strain evidence="2">UH-Tt-Lm1</strain>
    </source>
</reference>
<feature type="compositionally biased region" description="Basic residues" evidence="1">
    <location>
        <begin position="1403"/>
        <end position="1412"/>
    </location>
</feature>
<feature type="compositionally biased region" description="Low complexity" evidence="1">
    <location>
        <begin position="378"/>
        <end position="390"/>
    </location>
</feature>
<dbReference type="InterPro" id="IPR038765">
    <property type="entry name" value="Papain-like_cys_pep_sf"/>
</dbReference>
<sequence>MQVPPKDWLAALDDAIIEGWLRGVRSVEHPSDENVRFPLWVGTFWTALSEVILEQRAWRRAQEWVCALPQGHETHGLRAVLGRVPWKADIWVLPVEADRAVTKISFFAKLLSDGFLAERHIDAFITHLNIQARRTNPSAPGTLVADLSLSLALSLHHNASSDKINNCKTLLQHIAVFKSNKAYRVLLFPAHVGGVEDGHWVVFCVDFSRHEYSYDDIGKICRGLERWTKNSYHAPFKNIGKVLPIGTQQDGISCGVCVLNALEHAILNTRLFTHDARNVLRVRYFTRIMDLLLDHVRKQFNGYLDDLALTPVVTIDDLVEFHSIIGVWEFNRKALEVNNESRGEAVVVETKDVEVEGGNTKGIEDEDEDDDDDDVSIRSRPAIPSSPTISDFTDDGSLLLPTSDANMGAVDEIGDEMLPDDESGVETDDERKPSRSASASRRLKELARSADFVVDEKKRKRFEEKCVEMDSEAKFRYQDAGWQVLHSKCLKWYKMSEPYNATKFRQHLGTCKARGDKQNLSITSFFKPKDPNDGTEAKSKITVSARNQIFVGGSASASPSIKPPQAGNELVAQRQPCLGISKRHDPLVSTYLSRTVVEGAGSVSLQEATEMVFGKGAEYSKLTGKQKADVTTAQSHLRSWSINRELQVIFSTACAKFVDQDRSPNKTCSNCEKVLRSDSFKRALRVKPAPFERMKFIPAKYRGSLEDLGAKFAGIRGLSDLLQDDPQTSMWVRFVRGVIQGEYDDKLVFLAMIQATVTAHDRNSRGVGLQNMSYLPIYEEFTQMVALTSPRTYRLLAPHIQLPSLRHHQSLRSRLPLFPRFICNDSFLLAQHYMASVGYSGPTALACDDTKLHPSLQVVWDNSANSNILVGSTLRATKAVLVANPEELQNLLARLEDKVATKLRLWCIQIPLIGIPSMIVAAEAIPNNLTAEELYEKSREVIDNLKSHGINAVSYSTDGTEVERAVQDLLVSRAMNWVTHTIPDPEDDCTHEIRIPMYRLSPIVMIQDSKHAAKTMRNNLFSGARALVLGNHLAMYSHVRDMAFNPLPGCPLYHRDVEKLDRQDDNSATWLFSAAVLDFAVNRFPDRLGLIVYLFVMGEVVDAYQSRTITHLERIKMVLRCRYLLRLWKRFLNAARYPKTRYYISREADDILDTLVDEICEHVFAECRKLVKDFTHLDFLHMVPQLHIMIRAASLFSKGTDPKARAMGYSHSYLDPENAHIESLMLYPTDGEVALAVGEAWEEAVTLLGLLGIQAEDISDKPATSSTDSSPTPPDPDKVDSVDGENLDSEHRTVDLQHLISIQQTTGWEAVDSETKDKMHMLTCAAISLEIEERRTLTEFAEAGSIAEREESLRHDAATIQNALNSSVPAQHPTRHHSKDNDSVLTVTRRNLSQLVAVRLAHQTKRAAKSVKTRANPQDSTPKPTGQSDRQRLCAQMAEVVRRAGTGLERDARWRTGTAPGTRSPEETLALTGNSANAEVVAKGRVSTASAARAAHFNKGNINFSRYLVDGLVGDGTGSATPRRTPLKPDDWALVYWDESIYVAKVLAFYSKEGGSGSRHAWQASTSAISAVSYLVVQAFEKAAPKRFRSIHRGKADIRAETLLHIPSTQFLCKLQKSVVFADIQTILADEKDWSTFQKLSACSQALGLAIKTLNGALKGGKKA</sequence>
<dbReference type="Gene3D" id="3.40.395.10">
    <property type="entry name" value="Adenoviral Proteinase, Chain A"/>
    <property type="match status" value="1"/>
</dbReference>
<feature type="region of interest" description="Disordered" evidence="1">
    <location>
        <begin position="348"/>
        <end position="442"/>
    </location>
</feature>
<dbReference type="EMBL" id="WIUZ02000007">
    <property type="protein sequence ID" value="KAF9785358.1"/>
    <property type="molecule type" value="Genomic_DNA"/>
</dbReference>
<feature type="compositionally biased region" description="Acidic residues" evidence="1">
    <location>
        <begin position="412"/>
        <end position="428"/>
    </location>
</feature>
<reference evidence="2" key="1">
    <citation type="journal article" date="2020" name="Nat. Commun.">
        <title>Large-scale genome sequencing of mycorrhizal fungi provides insights into the early evolution of symbiotic traits.</title>
        <authorList>
            <person name="Miyauchi S."/>
            <person name="Kiss E."/>
            <person name="Kuo A."/>
            <person name="Drula E."/>
            <person name="Kohler A."/>
            <person name="Sanchez-Garcia M."/>
            <person name="Morin E."/>
            <person name="Andreopoulos B."/>
            <person name="Barry K.W."/>
            <person name="Bonito G."/>
            <person name="Buee M."/>
            <person name="Carver A."/>
            <person name="Chen C."/>
            <person name="Cichocki N."/>
            <person name="Clum A."/>
            <person name="Culley D."/>
            <person name="Crous P.W."/>
            <person name="Fauchery L."/>
            <person name="Girlanda M."/>
            <person name="Hayes R.D."/>
            <person name="Keri Z."/>
            <person name="LaButti K."/>
            <person name="Lipzen A."/>
            <person name="Lombard V."/>
            <person name="Magnuson J."/>
            <person name="Maillard F."/>
            <person name="Murat C."/>
            <person name="Nolan M."/>
            <person name="Ohm R.A."/>
            <person name="Pangilinan J."/>
            <person name="Pereira M.F."/>
            <person name="Perotto S."/>
            <person name="Peter M."/>
            <person name="Pfister S."/>
            <person name="Riley R."/>
            <person name="Sitrit Y."/>
            <person name="Stielow J.B."/>
            <person name="Szollosi G."/>
            <person name="Zifcakova L."/>
            <person name="Stursova M."/>
            <person name="Spatafora J.W."/>
            <person name="Tedersoo L."/>
            <person name="Vaario L.M."/>
            <person name="Yamada A."/>
            <person name="Yan M."/>
            <person name="Wang P."/>
            <person name="Xu J."/>
            <person name="Bruns T."/>
            <person name="Baldrian P."/>
            <person name="Vilgalys R."/>
            <person name="Dunand C."/>
            <person name="Henrissat B."/>
            <person name="Grigoriev I.V."/>
            <person name="Hibbett D."/>
            <person name="Nagy L.G."/>
            <person name="Martin F.M."/>
        </authorList>
    </citation>
    <scope>NUCLEOTIDE SEQUENCE</scope>
    <source>
        <strain evidence="2">UH-Tt-Lm1</strain>
    </source>
</reference>
<accession>A0A9P6HFZ5</accession>
<evidence type="ECO:0000256" key="1">
    <source>
        <dbReference type="SAM" id="MobiDB-lite"/>
    </source>
</evidence>
<evidence type="ECO:0000313" key="2">
    <source>
        <dbReference type="EMBL" id="KAF9785358.1"/>
    </source>
</evidence>
<name>A0A9P6HFZ5_9AGAM</name>
<feature type="compositionally biased region" description="Low complexity" evidence="1">
    <location>
        <begin position="1261"/>
        <end position="1270"/>
    </location>
</feature>